<evidence type="ECO:0000256" key="1">
    <source>
        <dbReference type="SAM" id="MobiDB-lite"/>
    </source>
</evidence>
<accession>A0A3E2H9D9</accession>
<proteinExistence type="predicted"/>
<feature type="region of interest" description="Disordered" evidence="1">
    <location>
        <begin position="1"/>
        <end position="32"/>
    </location>
</feature>
<keyword evidence="3" id="KW-1185">Reference proteome</keyword>
<evidence type="ECO:0000313" key="2">
    <source>
        <dbReference type="EMBL" id="RFU29998.1"/>
    </source>
</evidence>
<dbReference type="EMBL" id="NCSJ02000111">
    <property type="protein sequence ID" value="RFU29998.1"/>
    <property type="molecule type" value="Genomic_DNA"/>
</dbReference>
<dbReference type="OMA" id="GSWHVSW"/>
<comment type="caution">
    <text evidence="2">The sequence shown here is derived from an EMBL/GenBank/DDBJ whole genome shotgun (WGS) entry which is preliminary data.</text>
</comment>
<dbReference type="AlphaFoldDB" id="A0A3E2H9D9"/>
<dbReference type="OrthoDB" id="5344482at2759"/>
<organism evidence="2 3">
    <name type="scientific">Scytalidium lignicola</name>
    <name type="common">Hyphomycete</name>
    <dbReference type="NCBI Taxonomy" id="5539"/>
    <lineage>
        <taxon>Eukaryota</taxon>
        <taxon>Fungi</taxon>
        <taxon>Dikarya</taxon>
        <taxon>Ascomycota</taxon>
        <taxon>Pezizomycotina</taxon>
        <taxon>Leotiomycetes</taxon>
        <taxon>Leotiomycetes incertae sedis</taxon>
        <taxon>Scytalidium</taxon>
    </lineage>
</organism>
<dbReference type="Proteomes" id="UP000258309">
    <property type="component" value="Unassembled WGS sequence"/>
</dbReference>
<name>A0A3E2H9D9_SCYLI</name>
<feature type="compositionally biased region" description="Polar residues" evidence="1">
    <location>
        <begin position="223"/>
        <end position="234"/>
    </location>
</feature>
<protein>
    <submittedName>
        <fullName evidence="2">Uncharacterized protein</fullName>
    </submittedName>
</protein>
<sequence>MASTSPQRQDFEPDGVPAPPSDAADVAQGQSPTTALARFEFESGRGNEGTKILMVEWEDDQSQNLGDWEVSWEGKSTVLSARDGVEEKLHRLYFLLPPGTSIPRVVTLAQQGGKTIHTTPLPAIFPAELGLTARTAGKKGVLHTIWAKKRLSVLQQEIDVEMKTNGEGVGLEMALQEKQWIEEHFGVGAKIAPEPQHSMSPISPKVPSSGRLTERLKGLKLGTSPSELTKNSSDQENELNLGDSHLLSPDMGDVAVSSFSLFHGAAPRTATKAITQNPPDYVLGRQTESLVTNRIGSLDEVTSSNIAPRMDDETEDELFAVRLSPRSPDMKKSPFSFTAKDTVPWLKGGR</sequence>
<reference evidence="2 3" key="1">
    <citation type="submission" date="2018-05" db="EMBL/GenBank/DDBJ databases">
        <title>Draft genome sequence of Scytalidium lignicola DSM 105466, a ubiquitous saprotrophic fungus.</title>
        <authorList>
            <person name="Buettner E."/>
            <person name="Gebauer A.M."/>
            <person name="Hofrichter M."/>
            <person name="Liers C."/>
            <person name="Kellner H."/>
        </authorList>
    </citation>
    <scope>NUCLEOTIDE SEQUENCE [LARGE SCALE GENOMIC DNA]</scope>
    <source>
        <strain evidence="2 3">DSM 105466</strain>
    </source>
</reference>
<dbReference type="STRING" id="5539.A0A3E2H9D9"/>
<gene>
    <name evidence="2" type="ORF">B7463_g6330</name>
</gene>
<feature type="non-terminal residue" evidence="2">
    <location>
        <position position="1"/>
    </location>
</feature>
<feature type="non-terminal residue" evidence="2">
    <location>
        <position position="350"/>
    </location>
</feature>
<feature type="region of interest" description="Disordered" evidence="1">
    <location>
        <begin position="192"/>
        <end position="211"/>
    </location>
</feature>
<evidence type="ECO:0000313" key="3">
    <source>
        <dbReference type="Proteomes" id="UP000258309"/>
    </source>
</evidence>
<feature type="region of interest" description="Disordered" evidence="1">
    <location>
        <begin position="219"/>
        <end position="240"/>
    </location>
</feature>